<feature type="compositionally biased region" description="Low complexity" evidence="1">
    <location>
        <begin position="74"/>
        <end position="103"/>
    </location>
</feature>
<feature type="region of interest" description="Disordered" evidence="1">
    <location>
        <begin position="1"/>
        <end position="106"/>
    </location>
</feature>
<name>A0A8J5CZR0_CHIOP</name>
<dbReference type="EMBL" id="JACEEZ010007069">
    <property type="protein sequence ID" value="KAG0724322.1"/>
    <property type="molecule type" value="Genomic_DNA"/>
</dbReference>
<evidence type="ECO:0000256" key="1">
    <source>
        <dbReference type="SAM" id="MobiDB-lite"/>
    </source>
</evidence>
<proteinExistence type="predicted"/>
<dbReference type="AlphaFoldDB" id="A0A8J5CZR0"/>
<feature type="compositionally biased region" description="Acidic residues" evidence="1">
    <location>
        <begin position="30"/>
        <end position="57"/>
    </location>
</feature>
<dbReference type="Proteomes" id="UP000770661">
    <property type="component" value="Unassembled WGS sequence"/>
</dbReference>
<evidence type="ECO:0000313" key="3">
    <source>
        <dbReference type="Proteomes" id="UP000770661"/>
    </source>
</evidence>
<keyword evidence="3" id="KW-1185">Reference proteome</keyword>
<evidence type="ECO:0000313" key="2">
    <source>
        <dbReference type="EMBL" id="KAG0724322.1"/>
    </source>
</evidence>
<organism evidence="2 3">
    <name type="scientific">Chionoecetes opilio</name>
    <name type="common">Atlantic snow crab</name>
    <name type="synonym">Cancer opilio</name>
    <dbReference type="NCBI Taxonomy" id="41210"/>
    <lineage>
        <taxon>Eukaryota</taxon>
        <taxon>Metazoa</taxon>
        <taxon>Ecdysozoa</taxon>
        <taxon>Arthropoda</taxon>
        <taxon>Crustacea</taxon>
        <taxon>Multicrustacea</taxon>
        <taxon>Malacostraca</taxon>
        <taxon>Eumalacostraca</taxon>
        <taxon>Eucarida</taxon>
        <taxon>Decapoda</taxon>
        <taxon>Pleocyemata</taxon>
        <taxon>Brachyura</taxon>
        <taxon>Eubrachyura</taxon>
        <taxon>Majoidea</taxon>
        <taxon>Majidae</taxon>
        <taxon>Chionoecetes</taxon>
    </lineage>
</organism>
<feature type="compositionally biased region" description="Basic and acidic residues" evidence="1">
    <location>
        <begin position="58"/>
        <end position="72"/>
    </location>
</feature>
<gene>
    <name evidence="2" type="ORF">GWK47_040832</name>
</gene>
<feature type="compositionally biased region" description="Acidic residues" evidence="1">
    <location>
        <begin position="8"/>
        <end position="21"/>
    </location>
</feature>
<comment type="caution">
    <text evidence="2">The sequence shown here is derived from an EMBL/GenBank/DDBJ whole genome shotgun (WGS) entry which is preliminary data.</text>
</comment>
<reference evidence="2" key="1">
    <citation type="submission" date="2020-07" db="EMBL/GenBank/DDBJ databases">
        <title>The High-quality genome of the commercially important snow crab, Chionoecetes opilio.</title>
        <authorList>
            <person name="Jeong J.-H."/>
            <person name="Ryu S."/>
        </authorList>
    </citation>
    <scope>NUCLEOTIDE SEQUENCE</scope>
    <source>
        <strain evidence="2">MADBK_172401_WGS</strain>
        <tissue evidence="2">Digestive gland</tissue>
    </source>
</reference>
<sequence>MVTRAEQSNEESTQDSEENFTEADSMAAEVGEEDIEEEEEDIDVQDVINLDEEEPEAEADRQASEAEERRGGDNSNSSSSSMHASAEVSSVPSSTPSSMPSSSHQRRITPITWDRHGSPQRFHRGNHGVSCFFSLKAPIHGAIWSYDHRTDLVGSNQIGSAGTHDAPWRSGPRSLEKSKHRWTWLQSHDAQSNAHESQYPAASQEISSGTLRSRLTYVEPPLALVVMNPDLRKIFSGVNDMERFFIKVQNLEALEMHGKMI</sequence>
<accession>A0A8J5CZR0</accession>
<protein>
    <submittedName>
        <fullName evidence="2">Uncharacterized protein</fullName>
    </submittedName>
</protein>